<dbReference type="EMBL" id="BPLR01008340">
    <property type="protein sequence ID" value="GIY24028.1"/>
    <property type="molecule type" value="Genomic_DNA"/>
</dbReference>
<keyword evidence="2" id="KW-1185">Reference proteome</keyword>
<evidence type="ECO:0000313" key="1">
    <source>
        <dbReference type="EMBL" id="GIY24028.1"/>
    </source>
</evidence>
<dbReference type="AlphaFoldDB" id="A0AAV4RPZ0"/>
<comment type="caution">
    <text evidence="1">The sequence shown here is derived from an EMBL/GenBank/DDBJ whole genome shotgun (WGS) entry which is preliminary data.</text>
</comment>
<dbReference type="Proteomes" id="UP001054945">
    <property type="component" value="Unassembled WGS sequence"/>
</dbReference>
<evidence type="ECO:0000313" key="2">
    <source>
        <dbReference type="Proteomes" id="UP001054945"/>
    </source>
</evidence>
<organism evidence="1 2">
    <name type="scientific">Caerostris extrusa</name>
    <name type="common">Bark spider</name>
    <name type="synonym">Caerostris bankana</name>
    <dbReference type="NCBI Taxonomy" id="172846"/>
    <lineage>
        <taxon>Eukaryota</taxon>
        <taxon>Metazoa</taxon>
        <taxon>Ecdysozoa</taxon>
        <taxon>Arthropoda</taxon>
        <taxon>Chelicerata</taxon>
        <taxon>Arachnida</taxon>
        <taxon>Araneae</taxon>
        <taxon>Araneomorphae</taxon>
        <taxon>Entelegynae</taxon>
        <taxon>Araneoidea</taxon>
        <taxon>Araneidae</taxon>
        <taxon>Caerostris</taxon>
    </lineage>
</organism>
<gene>
    <name evidence="1" type="ORF">CEXT_148811</name>
</gene>
<proteinExistence type="predicted"/>
<reference evidence="1 2" key="1">
    <citation type="submission" date="2021-06" db="EMBL/GenBank/DDBJ databases">
        <title>Caerostris extrusa draft genome.</title>
        <authorList>
            <person name="Kono N."/>
            <person name="Arakawa K."/>
        </authorList>
    </citation>
    <scope>NUCLEOTIDE SEQUENCE [LARGE SCALE GENOMIC DNA]</scope>
</reference>
<sequence length="84" mass="9392">MCKAIITLNYSRHTPIFLEVKARFAAHTIRKNTQFSEENTFPTFEECPEVGTAMASYGNALPGEVNGDPKFYGIAMQGQTDHIH</sequence>
<name>A0AAV4RPZ0_CAEEX</name>
<accession>A0AAV4RPZ0</accession>
<protein>
    <submittedName>
        <fullName evidence="1">Uncharacterized protein</fullName>
    </submittedName>
</protein>